<sequence>MYAAEFLLRFPGELGLCELIIPISPAARTIHFLSPLSSSSPPFPAPHAPRPQRRPCPLAVLHHLSRFQRRPLITVHDHCHTPKFLF</sequence>
<evidence type="ECO:0000313" key="1">
    <source>
        <dbReference type="EMBL" id="PUZ76002.1"/>
    </source>
</evidence>
<organism evidence="1 2">
    <name type="scientific">Panicum hallii var. hallii</name>
    <dbReference type="NCBI Taxonomy" id="1504633"/>
    <lineage>
        <taxon>Eukaryota</taxon>
        <taxon>Viridiplantae</taxon>
        <taxon>Streptophyta</taxon>
        <taxon>Embryophyta</taxon>
        <taxon>Tracheophyta</taxon>
        <taxon>Spermatophyta</taxon>
        <taxon>Magnoliopsida</taxon>
        <taxon>Liliopsida</taxon>
        <taxon>Poales</taxon>
        <taxon>Poaceae</taxon>
        <taxon>PACMAD clade</taxon>
        <taxon>Panicoideae</taxon>
        <taxon>Panicodae</taxon>
        <taxon>Paniceae</taxon>
        <taxon>Panicinae</taxon>
        <taxon>Panicum</taxon>
        <taxon>Panicum sect. Panicum</taxon>
    </lineage>
</organism>
<dbReference type="EMBL" id="CM009749">
    <property type="protein sequence ID" value="PUZ76002.1"/>
    <property type="molecule type" value="Genomic_DNA"/>
</dbReference>
<dbReference type="Proteomes" id="UP000244336">
    <property type="component" value="Chromosome 1"/>
</dbReference>
<dbReference type="AlphaFoldDB" id="A0A2T7F7E1"/>
<dbReference type="Gramene" id="PUZ76002">
    <property type="protein sequence ID" value="PUZ76002"/>
    <property type="gene ID" value="GQ55_1G256000"/>
</dbReference>
<protein>
    <submittedName>
        <fullName evidence="1">Uncharacterized protein</fullName>
    </submittedName>
</protein>
<name>A0A2T7F7E1_9POAL</name>
<proteinExistence type="predicted"/>
<accession>A0A2T7F7E1</accession>
<gene>
    <name evidence="1" type="ORF">GQ55_1G256000</name>
</gene>
<evidence type="ECO:0000313" key="2">
    <source>
        <dbReference type="Proteomes" id="UP000244336"/>
    </source>
</evidence>
<keyword evidence="2" id="KW-1185">Reference proteome</keyword>
<reference evidence="1 2" key="1">
    <citation type="submission" date="2018-04" db="EMBL/GenBank/DDBJ databases">
        <title>WGS assembly of Panicum hallii var. hallii HAL2.</title>
        <authorList>
            <person name="Lovell J."/>
            <person name="Jenkins J."/>
            <person name="Lowry D."/>
            <person name="Mamidi S."/>
            <person name="Sreedasyam A."/>
            <person name="Weng X."/>
            <person name="Barry K."/>
            <person name="Bonette J."/>
            <person name="Campitelli B."/>
            <person name="Daum C."/>
            <person name="Gordon S."/>
            <person name="Gould B."/>
            <person name="Lipzen A."/>
            <person name="MacQueen A."/>
            <person name="Palacio-Mejia J."/>
            <person name="Plott C."/>
            <person name="Shakirov E."/>
            <person name="Shu S."/>
            <person name="Yoshinaga Y."/>
            <person name="Zane M."/>
            <person name="Rokhsar D."/>
            <person name="Grimwood J."/>
            <person name="Schmutz J."/>
            <person name="Juenger T."/>
        </authorList>
    </citation>
    <scope>NUCLEOTIDE SEQUENCE [LARGE SCALE GENOMIC DNA]</scope>
    <source>
        <strain evidence="2">cv. HAL2</strain>
    </source>
</reference>